<organism evidence="4 5">
    <name type="scientific">Camelina sativa</name>
    <name type="common">False flax</name>
    <name type="synonym">Myagrum sativum</name>
    <dbReference type="NCBI Taxonomy" id="90675"/>
    <lineage>
        <taxon>Eukaryota</taxon>
        <taxon>Viridiplantae</taxon>
        <taxon>Streptophyta</taxon>
        <taxon>Embryophyta</taxon>
        <taxon>Tracheophyta</taxon>
        <taxon>Spermatophyta</taxon>
        <taxon>Magnoliopsida</taxon>
        <taxon>eudicotyledons</taxon>
        <taxon>Gunneridae</taxon>
        <taxon>Pentapetalae</taxon>
        <taxon>rosids</taxon>
        <taxon>malvids</taxon>
        <taxon>Brassicales</taxon>
        <taxon>Brassicaceae</taxon>
        <taxon>Camelineae</taxon>
        <taxon>Camelina</taxon>
    </lineage>
</organism>
<reference evidence="5" key="2">
    <citation type="submission" date="2025-08" db="UniProtKB">
        <authorList>
            <consortium name="RefSeq"/>
        </authorList>
    </citation>
    <scope>IDENTIFICATION</scope>
    <source>
        <tissue evidence="5">Leaf</tissue>
    </source>
</reference>
<keyword evidence="2" id="KW-0341">Growth regulation</keyword>
<protein>
    <submittedName>
        <fullName evidence="5">DUF724 domain-containing protein 4-like</fullName>
    </submittedName>
</protein>
<evidence type="ECO:0000256" key="1">
    <source>
        <dbReference type="ARBA" id="ARBA00022448"/>
    </source>
</evidence>
<evidence type="ECO:0000313" key="4">
    <source>
        <dbReference type="Proteomes" id="UP000694864"/>
    </source>
</evidence>
<evidence type="ECO:0000256" key="3">
    <source>
        <dbReference type="SAM" id="MobiDB-lite"/>
    </source>
</evidence>
<evidence type="ECO:0000256" key="2">
    <source>
        <dbReference type="ARBA" id="ARBA00022604"/>
    </source>
</evidence>
<reference evidence="4" key="1">
    <citation type="journal article" date="2014" name="Nat. Commun.">
        <title>The emerging biofuel crop Camelina sativa retains a highly undifferentiated hexaploid genome structure.</title>
        <authorList>
            <person name="Kagale S."/>
            <person name="Koh C."/>
            <person name="Nixon J."/>
            <person name="Bollina V."/>
            <person name="Clarke W.E."/>
            <person name="Tuteja R."/>
            <person name="Spillane C."/>
            <person name="Robinson S.J."/>
            <person name="Links M.G."/>
            <person name="Clarke C."/>
            <person name="Higgins E.E."/>
            <person name="Huebert T."/>
            <person name="Sharpe A.G."/>
            <person name="Parkin I.A."/>
        </authorList>
    </citation>
    <scope>NUCLEOTIDE SEQUENCE [LARGE SCALE GENOMIC DNA]</scope>
    <source>
        <strain evidence="4">cv. DH55</strain>
    </source>
</reference>
<dbReference type="InterPro" id="IPR007930">
    <property type="entry name" value="DUF724"/>
</dbReference>
<dbReference type="RefSeq" id="XP_010470924.1">
    <property type="nucleotide sequence ID" value="XM_010472622.1"/>
</dbReference>
<keyword evidence="1" id="KW-0813">Transport</keyword>
<proteinExistence type="predicted"/>
<name>A0ABM0WGW6_CAMSA</name>
<sequence length="128" mass="14794">MRTLELMKERGLLILDDDEPTEEEKLLERDTSGSGKRRRVGQEHCGSDLNETGSGEDIVLPFTKTLDSWKEYELNEFYNRIPQRPHFRPLFYSLGNFREWVALGLTMTFIALTKAVDVIGEDTPITTR</sequence>
<dbReference type="Proteomes" id="UP000694864">
    <property type="component" value="Chromosome 16"/>
</dbReference>
<gene>
    <name evidence="5" type="primary">LOC104750773</name>
</gene>
<evidence type="ECO:0000313" key="5">
    <source>
        <dbReference type="RefSeq" id="XP_010470924.1"/>
    </source>
</evidence>
<feature type="region of interest" description="Disordered" evidence="3">
    <location>
        <begin position="21"/>
        <end position="52"/>
    </location>
</feature>
<dbReference type="GeneID" id="104750773"/>
<keyword evidence="4" id="KW-1185">Reference proteome</keyword>
<accession>A0ABM0WGW6</accession>
<dbReference type="Pfam" id="PF05266">
    <property type="entry name" value="DUF724"/>
    <property type="match status" value="1"/>
</dbReference>